<evidence type="ECO:0000313" key="2">
    <source>
        <dbReference type="EMBL" id="TPX76688.1"/>
    </source>
</evidence>
<evidence type="ECO:0000313" key="3">
    <source>
        <dbReference type="Proteomes" id="UP000320333"/>
    </source>
</evidence>
<keyword evidence="3" id="KW-1185">Reference proteome</keyword>
<proteinExistence type="predicted"/>
<comment type="caution">
    <text evidence="2">The sequence shown here is derived from an EMBL/GenBank/DDBJ whole genome shotgun (WGS) entry which is preliminary data.</text>
</comment>
<feature type="transmembrane region" description="Helical" evidence="1">
    <location>
        <begin position="55"/>
        <end position="81"/>
    </location>
</feature>
<dbReference type="SUPFAM" id="SSF161084">
    <property type="entry name" value="MAPEG domain-like"/>
    <property type="match status" value="1"/>
</dbReference>
<dbReference type="OrthoDB" id="2123250at2759"/>
<name>A0A507FMM2_9FUNG</name>
<keyword evidence="1" id="KW-0472">Membrane</keyword>
<accession>A0A507FMM2</accession>
<evidence type="ECO:0000256" key="1">
    <source>
        <dbReference type="SAM" id="Phobius"/>
    </source>
</evidence>
<feature type="transmembrane region" description="Helical" evidence="1">
    <location>
        <begin position="101"/>
        <end position="124"/>
    </location>
</feature>
<keyword evidence="1" id="KW-1133">Transmembrane helix</keyword>
<dbReference type="Gene3D" id="1.20.120.550">
    <property type="entry name" value="Membrane associated eicosanoid/glutathione metabolism-like domain"/>
    <property type="match status" value="1"/>
</dbReference>
<protein>
    <submittedName>
        <fullName evidence="2">Uncharacterized protein</fullName>
    </submittedName>
</protein>
<reference evidence="2 3" key="1">
    <citation type="journal article" date="2019" name="Sci. Rep.">
        <title>Comparative genomics of chytrid fungi reveal insights into the obligate biotrophic and pathogenic lifestyle of Synchytrium endobioticum.</title>
        <authorList>
            <person name="van de Vossenberg B.T.L.H."/>
            <person name="Warris S."/>
            <person name="Nguyen H.D.T."/>
            <person name="van Gent-Pelzer M.P.E."/>
            <person name="Joly D.L."/>
            <person name="van de Geest H.C."/>
            <person name="Bonants P.J.M."/>
            <person name="Smith D.S."/>
            <person name="Levesque C.A."/>
            <person name="van der Lee T.A.J."/>
        </authorList>
    </citation>
    <scope>NUCLEOTIDE SEQUENCE [LARGE SCALE GENOMIC DNA]</scope>
    <source>
        <strain evidence="2 3">CBS 675.73</strain>
    </source>
</reference>
<sequence>MAAAARVVRADSAVGALPFEELEGTKPSERDAVLSETEGEATEQLIERASQVTTVFALGIAIPVLYGSVSWAFLQLFYRGILSQYYMPLWKVYLHVQLKDVATYSVLVSAVLTYGVSVILSTVARAASDEGLDFGTTRFKVYKGVVHRLKSANESMVANFPLLATSVVLSSQGGVSQSIRAQFAAWAVASQVIHYVTFITGYDFVRTLAHAAFLAPCILLLCASAVPGFSKSVLQQMF</sequence>
<dbReference type="AlphaFoldDB" id="A0A507FMM2"/>
<gene>
    <name evidence="2" type="ORF">CcCBS67573_g02023</name>
</gene>
<keyword evidence="1" id="KW-0812">Transmembrane</keyword>
<organism evidence="2 3">
    <name type="scientific">Chytriomyces confervae</name>
    <dbReference type="NCBI Taxonomy" id="246404"/>
    <lineage>
        <taxon>Eukaryota</taxon>
        <taxon>Fungi</taxon>
        <taxon>Fungi incertae sedis</taxon>
        <taxon>Chytridiomycota</taxon>
        <taxon>Chytridiomycota incertae sedis</taxon>
        <taxon>Chytridiomycetes</taxon>
        <taxon>Chytridiales</taxon>
        <taxon>Chytriomycetaceae</taxon>
        <taxon>Chytriomyces</taxon>
    </lineage>
</organism>
<dbReference type="Proteomes" id="UP000320333">
    <property type="component" value="Unassembled WGS sequence"/>
</dbReference>
<feature type="transmembrane region" description="Helical" evidence="1">
    <location>
        <begin position="208"/>
        <end position="229"/>
    </location>
</feature>
<dbReference type="EMBL" id="QEAP01000039">
    <property type="protein sequence ID" value="TPX76688.1"/>
    <property type="molecule type" value="Genomic_DNA"/>
</dbReference>
<dbReference type="InterPro" id="IPR023352">
    <property type="entry name" value="MAPEG-like_dom_sf"/>
</dbReference>